<dbReference type="EMBL" id="JANEYF010002419">
    <property type="protein sequence ID" value="KAJ8946792.1"/>
    <property type="molecule type" value="Genomic_DNA"/>
</dbReference>
<dbReference type="Proteomes" id="UP001162156">
    <property type="component" value="Unassembled WGS sequence"/>
</dbReference>
<feature type="region of interest" description="Disordered" evidence="1">
    <location>
        <begin position="50"/>
        <end position="74"/>
    </location>
</feature>
<sequence>MMNIMSPLVFLIKLAWDCRYRLPLLITVGFMILDIRMQLDINVQTRRIPRPPPRHRVFPENNVNIEEDNLSDGN</sequence>
<dbReference type="AlphaFoldDB" id="A0AAV8Y8S1"/>
<protein>
    <submittedName>
        <fullName evidence="2">Uncharacterized protein</fullName>
    </submittedName>
</protein>
<name>A0AAV8Y8S1_9CUCU</name>
<accession>A0AAV8Y8S1</accession>
<organism evidence="2 3">
    <name type="scientific">Rhamnusium bicolor</name>
    <dbReference type="NCBI Taxonomy" id="1586634"/>
    <lineage>
        <taxon>Eukaryota</taxon>
        <taxon>Metazoa</taxon>
        <taxon>Ecdysozoa</taxon>
        <taxon>Arthropoda</taxon>
        <taxon>Hexapoda</taxon>
        <taxon>Insecta</taxon>
        <taxon>Pterygota</taxon>
        <taxon>Neoptera</taxon>
        <taxon>Endopterygota</taxon>
        <taxon>Coleoptera</taxon>
        <taxon>Polyphaga</taxon>
        <taxon>Cucujiformia</taxon>
        <taxon>Chrysomeloidea</taxon>
        <taxon>Cerambycidae</taxon>
        <taxon>Lepturinae</taxon>
        <taxon>Rhagiini</taxon>
        <taxon>Rhamnusium</taxon>
    </lineage>
</organism>
<evidence type="ECO:0000313" key="2">
    <source>
        <dbReference type="EMBL" id="KAJ8946792.1"/>
    </source>
</evidence>
<keyword evidence="3" id="KW-1185">Reference proteome</keyword>
<proteinExistence type="predicted"/>
<evidence type="ECO:0000313" key="3">
    <source>
        <dbReference type="Proteomes" id="UP001162156"/>
    </source>
</evidence>
<comment type="caution">
    <text evidence="2">The sequence shown here is derived from an EMBL/GenBank/DDBJ whole genome shotgun (WGS) entry which is preliminary data.</text>
</comment>
<evidence type="ECO:0000256" key="1">
    <source>
        <dbReference type="SAM" id="MobiDB-lite"/>
    </source>
</evidence>
<reference evidence="2" key="1">
    <citation type="journal article" date="2023" name="Insect Mol. Biol.">
        <title>Genome sequencing provides insights into the evolution of gene families encoding plant cell wall-degrading enzymes in longhorned beetles.</title>
        <authorList>
            <person name="Shin N.R."/>
            <person name="Okamura Y."/>
            <person name="Kirsch R."/>
            <person name="Pauchet Y."/>
        </authorList>
    </citation>
    <scope>NUCLEOTIDE SEQUENCE</scope>
    <source>
        <strain evidence="2">RBIC_L_NR</strain>
    </source>
</reference>
<gene>
    <name evidence="2" type="ORF">NQ314_008775</name>
</gene>
<feature type="compositionally biased region" description="Acidic residues" evidence="1">
    <location>
        <begin position="65"/>
        <end position="74"/>
    </location>
</feature>